<dbReference type="PROSITE" id="PS01208">
    <property type="entry name" value="VWFC_1"/>
    <property type="match status" value="1"/>
</dbReference>
<dbReference type="AlphaFoldDB" id="A0A914UNG7"/>
<dbReference type="SMART" id="SM00832">
    <property type="entry name" value="C8"/>
    <property type="match status" value="1"/>
</dbReference>
<evidence type="ECO:0000256" key="3">
    <source>
        <dbReference type="ARBA" id="ARBA00022729"/>
    </source>
</evidence>
<keyword evidence="10" id="KW-1185">Reference proteome</keyword>
<dbReference type="GO" id="GO:0004867">
    <property type="term" value="F:serine-type endopeptidase inhibitor activity"/>
    <property type="evidence" value="ECO:0007669"/>
    <property type="project" value="UniProtKB-KW"/>
</dbReference>
<dbReference type="SUPFAM" id="SSF57603">
    <property type="entry name" value="FnI-like domain"/>
    <property type="match status" value="1"/>
</dbReference>
<dbReference type="Pfam" id="PF08742">
    <property type="entry name" value="C8"/>
    <property type="match status" value="1"/>
</dbReference>
<dbReference type="GO" id="GO:0005576">
    <property type="term" value="C:extracellular region"/>
    <property type="evidence" value="ECO:0007669"/>
    <property type="project" value="UniProtKB-SubCell"/>
</dbReference>
<protein>
    <submittedName>
        <fullName evidence="11">BMP binding endothelial regulator</fullName>
    </submittedName>
</protein>
<evidence type="ECO:0000256" key="4">
    <source>
        <dbReference type="ARBA" id="ARBA00022737"/>
    </source>
</evidence>
<dbReference type="InterPro" id="IPR014853">
    <property type="entry name" value="VWF/SSPO/ZAN-like_Cys-rich_dom"/>
</dbReference>
<dbReference type="PROSITE" id="PS51233">
    <property type="entry name" value="VWFD"/>
    <property type="match status" value="1"/>
</dbReference>
<sequence length="560" mass="63067">MREQRRRKVAGEENIAGVTWSPDECTNCTCANGESKCETQKCEYPHKCPRGYREIERLPGQCCRECIEKEATCTVFGDPHYQTFDGFAYTFQGTCRYVLAQECTLRGDKPSFIVVGHNGPWERTDAAWTKHVTIRLQPPGLERAFRISLLPKKRIKEQGKNISSLPYMHRDDPVYTVSLDAQKNVVVRVASIGLKVLWDGHSYVEVTLSNKHQGKVCGLCGNYNRVKDDDTVPQFGSEPADNIVDFAQSWLWGSPDKCEAESDRLYHERSRLSRRHRKMSQLELMRLFGPGSSLRGATAPNMLNKQALLRVFRGSGRDVLPLKVASDTDSETNLFSQWSSQQLSLFRYDIQAGRRLGDSAPVVQNSRATDEGGKKRAKKRRRKQPKKRRSLKKLCGGSAKWRTRRGVIKQCQLLKSDLFRPCRGIVKVGHYFRWCVQDACACPASGRCFCESLMAYGRECERRGVSIDWRPQSHCPNGRQTEMVTIKVGKANRVDIPDDACTVVGAQFSSCACERSCESPAAECNEAACKPGCECPPNLVQLDGRCVPLKQCPLRPSPPN</sequence>
<feature type="domain" description="VWFC" evidence="8">
    <location>
        <begin position="11"/>
        <end position="67"/>
    </location>
</feature>
<dbReference type="Pfam" id="PF00094">
    <property type="entry name" value="VWD"/>
    <property type="match status" value="1"/>
</dbReference>
<evidence type="ECO:0000256" key="5">
    <source>
        <dbReference type="ARBA" id="ARBA00022900"/>
    </source>
</evidence>
<dbReference type="PROSITE" id="PS50184">
    <property type="entry name" value="VWFC_2"/>
    <property type="match status" value="1"/>
</dbReference>
<dbReference type="PANTHER" id="PTHR46698">
    <property type="entry name" value="CROSSVEINLESS 2"/>
    <property type="match status" value="1"/>
</dbReference>
<reference evidence="11" key="1">
    <citation type="submission" date="2022-11" db="UniProtKB">
        <authorList>
            <consortium name="WormBaseParasite"/>
        </authorList>
    </citation>
    <scope>IDENTIFICATION</scope>
</reference>
<evidence type="ECO:0000256" key="7">
    <source>
        <dbReference type="SAM" id="MobiDB-lite"/>
    </source>
</evidence>
<evidence type="ECO:0000259" key="8">
    <source>
        <dbReference type="PROSITE" id="PS50184"/>
    </source>
</evidence>
<keyword evidence="3" id="KW-0732">Signal</keyword>
<dbReference type="Proteomes" id="UP000887566">
    <property type="component" value="Unplaced"/>
</dbReference>
<dbReference type="InterPro" id="IPR052424">
    <property type="entry name" value="Kielin_Chordin-BMP_Reg"/>
</dbReference>
<keyword evidence="2" id="KW-0964">Secreted</keyword>
<dbReference type="PANTHER" id="PTHR46698:SF4">
    <property type="entry name" value="CROSSVEINLESS 2"/>
    <property type="match status" value="1"/>
</dbReference>
<comment type="subcellular location">
    <subcellularLocation>
        <location evidence="1">Secreted</location>
    </subcellularLocation>
</comment>
<dbReference type="InterPro" id="IPR001007">
    <property type="entry name" value="VWF_dom"/>
</dbReference>
<evidence type="ECO:0000256" key="1">
    <source>
        <dbReference type="ARBA" id="ARBA00004613"/>
    </source>
</evidence>
<evidence type="ECO:0000313" key="10">
    <source>
        <dbReference type="Proteomes" id="UP000887566"/>
    </source>
</evidence>
<evidence type="ECO:0000256" key="2">
    <source>
        <dbReference type="ARBA" id="ARBA00022525"/>
    </source>
</evidence>
<organism evidence="10 11">
    <name type="scientific">Plectus sambesii</name>
    <dbReference type="NCBI Taxonomy" id="2011161"/>
    <lineage>
        <taxon>Eukaryota</taxon>
        <taxon>Metazoa</taxon>
        <taxon>Ecdysozoa</taxon>
        <taxon>Nematoda</taxon>
        <taxon>Chromadorea</taxon>
        <taxon>Plectida</taxon>
        <taxon>Plectina</taxon>
        <taxon>Plectoidea</taxon>
        <taxon>Plectidae</taxon>
        <taxon>Plectus</taxon>
    </lineage>
</organism>
<dbReference type="WBParaSite" id="PSAMB.scaffold1135size35525.g11265.t1">
    <property type="protein sequence ID" value="PSAMB.scaffold1135size35525.g11265.t1"/>
    <property type="gene ID" value="PSAMB.scaffold1135size35525.g11265"/>
</dbReference>
<dbReference type="SUPFAM" id="SSF57567">
    <property type="entry name" value="Serine protease inhibitors"/>
    <property type="match status" value="1"/>
</dbReference>
<evidence type="ECO:0000313" key="11">
    <source>
        <dbReference type="WBParaSite" id="PSAMB.scaffold1135size35525.g11265.t1"/>
    </source>
</evidence>
<dbReference type="Gene3D" id="6.20.200.20">
    <property type="match status" value="1"/>
</dbReference>
<accession>A0A914UNG7</accession>
<dbReference type="Pfam" id="PF00093">
    <property type="entry name" value="VWC"/>
    <property type="match status" value="1"/>
</dbReference>
<feature type="domain" description="VWFD" evidence="9">
    <location>
        <begin position="71"/>
        <end position="259"/>
    </location>
</feature>
<feature type="compositionally biased region" description="Basic residues" evidence="7">
    <location>
        <begin position="375"/>
        <end position="389"/>
    </location>
</feature>
<dbReference type="InterPro" id="IPR001846">
    <property type="entry name" value="VWF_type-D"/>
</dbReference>
<dbReference type="SMART" id="SM00216">
    <property type="entry name" value="VWD"/>
    <property type="match status" value="1"/>
</dbReference>
<dbReference type="CDD" id="cd19941">
    <property type="entry name" value="TIL"/>
    <property type="match status" value="1"/>
</dbReference>
<keyword evidence="6" id="KW-1015">Disulfide bond</keyword>
<evidence type="ECO:0000259" key="9">
    <source>
        <dbReference type="PROSITE" id="PS51233"/>
    </source>
</evidence>
<evidence type="ECO:0000256" key="6">
    <source>
        <dbReference type="ARBA" id="ARBA00023157"/>
    </source>
</evidence>
<dbReference type="InterPro" id="IPR036084">
    <property type="entry name" value="Ser_inhib-like_sf"/>
</dbReference>
<keyword evidence="4" id="KW-0677">Repeat</keyword>
<feature type="region of interest" description="Disordered" evidence="7">
    <location>
        <begin position="359"/>
        <end position="389"/>
    </location>
</feature>
<keyword evidence="5" id="KW-0646">Protease inhibitor</keyword>
<keyword evidence="5" id="KW-0722">Serine protease inhibitor</keyword>
<proteinExistence type="predicted"/>
<name>A0A914UNG7_9BILA</name>
<dbReference type="Gene3D" id="2.10.25.10">
    <property type="entry name" value="Laminin"/>
    <property type="match status" value="1"/>
</dbReference>